<accession>A0ABM0JYE0</accession>
<dbReference type="PROSITE" id="PS51406">
    <property type="entry name" value="FIBRINOGEN_C_2"/>
    <property type="match status" value="1"/>
</dbReference>
<dbReference type="PANTHER" id="PTHR19143:SF458">
    <property type="entry name" value="FIBRINOGEN C-TERMINAL DOMAIN-CONTAINING PROTEIN-RELATED"/>
    <property type="match status" value="1"/>
</dbReference>
<dbReference type="InterPro" id="IPR014716">
    <property type="entry name" value="Fibrinogen_a/b/g_C_1"/>
</dbReference>
<feature type="chain" id="PRO_5045507079" evidence="1">
    <location>
        <begin position="23"/>
        <end position="539"/>
    </location>
</feature>
<feature type="signal peptide" evidence="1">
    <location>
        <begin position="1"/>
        <end position="22"/>
    </location>
</feature>
<dbReference type="InterPro" id="IPR002181">
    <property type="entry name" value="Fibrinogen_a/b/g_C_dom"/>
</dbReference>
<gene>
    <name evidence="4" type="primary">LOC101859500</name>
</gene>
<feature type="domain" description="Fibrinogen C-terminal" evidence="2">
    <location>
        <begin position="331"/>
        <end position="538"/>
    </location>
</feature>
<reference evidence="4" key="1">
    <citation type="submission" date="2025-08" db="UniProtKB">
        <authorList>
            <consortium name="RefSeq"/>
        </authorList>
    </citation>
    <scope>IDENTIFICATION</scope>
</reference>
<dbReference type="InterPro" id="IPR036056">
    <property type="entry name" value="Fibrinogen-like_C"/>
</dbReference>
<dbReference type="InterPro" id="IPR050373">
    <property type="entry name" value="Fibrinogen_C-term_domain"/>
</dbReference>
<keyword evidence="1" id="KW-0732">Signal</keyword>
<dbReference type="SUPFAM" id="SSF56496">
    <property type="entry name" value="Fibrinogen C-terminal domain-like"/>
    <property type="match status" value="1"/>
</dbReference>
<sequence>MGLGMTSVYLLLAAAGLMSSRAVLLNVTTDEVVVGKTTNVSLECTDNYHQHDVVEVVMIRMLKKSVTGWTSVAELRDDDTEVTQTLQGVKAEANKSSLYNSFLRLTWPVATKDTIGEYRCDVISLTSQESFNWQKSLPATIYKKNDVTLNTLSEIVEGNRMESIRRLRAQRQSIMEDVARAVEGQREGILSNLSAALEDMGDSFESQLQALSDTFDRNKRQFPHQLLSHKRQVMARVETALEQNNREFLRRTEGLLQNVTEIVERGNSELQRQRDSILEDARKTVAEANRECLQQRDDILQNVTAMVQALEASVESRLNATEVQEKVRPSEVPVKLLRTCADVQSTNPRPVVTLDNDMTVVCDTETDHGGWIVFQRRTSGDVDFYRGWAEYKDGFGDLYGNFWLGLEKIHQLTNKGNYELRIDFSFDGTDYHAQYNSFSIMGESDNYKLRVSGFTGNLEDNMDYHNGREFSTKDRDNDEYSGSCAKSYHGAWWYNTCHRVNLNGDWGSTKSSEGLNWKSVTTYTKSATFSEMKMRPLFQ</sequence>
<dbReference type="GeneID" id="101859500"/>
<evidence type="ECO:0000256" key="1">
    <source>
        <dbReference type="SAM" id="SignalP"/>
    </source>
</evidence>
<evidence type="ECO:0000313" key="3">
    <source>
        <dbReference type="Proteomes" id="UP000694888"/>
    </source>
</evidence>
<dbReference type="Gene3D" id="3.90.215.10">
    <property type="entry name" value="Gamma Fibrinogen, chain A, domain 1"/>
    <property type="match status" value="1"/>
</dbReference>
<evidence type="ECO:0000313" key="4">
    <source>
        <dbReference type="RefSeq" id="XP_005104470.1"/>
    </source>
</evidence>
<protein>
    <submittedName>
        <fullName evidence="4">Angiopoietin-related protein 7</fullName>
    </submittedName>
</protein>
<dbReference type="Proteomes" id="UP000694888">
    <property type="component" value="Unplaced"/>
</dbReference>
<name>A0ABM0JYE0_APLCA</name>
<dbReference type="CDD" id="cd00087">
    <property type="entry name" value="FReD"/>
    <property type="match status" value="1"/>
</dbReference>
<dbReference type="RefSeq" id="XP_005104470.1">
    <property type="nucleotide sequence ID" value="XM_005104413.3"/>
</dbReference>
<dbReference type="Pfam" id="PF00147">
    <property type="entry name" value="Fibrinogen_C"/>
    <property type="match status" value="1"/>
</dbReference>
<organism evidence="3 4">
    <name type="scientific">Aplysia californica</name>
    <name type="common">California sea hare</name>
    <dbReference type="NCBI Taxonomy" id="6500"/>
    <lineage>
        <taxon>Eukaryota</taxon>
        <taxon>Metazoa</taxon>
        <taxon>Spiralia</taxon>
        <taxon>Lophotrochozoa</taxon>
        <taxon>Mollusca</taxon>
        <taxon>Gastropoda</taxon>
        <taxon>Heterobranchia</taxon>
        <taxon>Euthyneura</taxon>
        <taxon>Tectipleura</taxon>
        <taxon>Aplysiida</taxon>
        <taxon>Aplysioidea</taxon>
        <taxon>Aplysiidae</taxon>
        <taxon>Aplysia</taxon>
    </lineage>
</organism>
<proteinExistence type="predicted"/>
<dbReference type="PANTHER" id="PTHR19143">
    <property type="entry name" value="FIBRINOGEN/TENASCIN/ANGIOPOEITIN"/>
    <property type="match status" value="1"/>
</dbReference>
<dbReference type="SMART" id="SM00186">
    <property type="entry name" value="FBG"/>
    <property type="match status" value="1"/>
</dbReference>
<evidence type="ECO:0000259" key="2">
    <source>
        <dbReference type="PROSITE" id="PS51406"/>
    </source>
</evidence>
<keyword evidence="3" id="KW-1185">Reference proteome</keyword>